<dbReference type="SUPFAM" id="SSF46785">
    <property type="entry name" value="Winged helix' DNA-binding domain"/>
    <property type="match status" value="1"/>
</dbReference>
<keyword evidence="3" id="KW-0238">DNA-binding</keyword>
<keyword evidence="7" id="KW-1185">Reference proteome</keyword>
<dbReference type="PRINTS" id="PR00039">
    <property type="entry name" value="HTHLYSR"/>
</dbReference>
<name>A0A0G3EPX2_9BURK</name>
<dbReference type="EMBL" id="CP011568">
    <property type="protein sequence ID" value="AKJ69118.1"/>
    <property type="molecule type" value="Genomic_DNA"/>
</dbReference>
<dbReference type="PANTHER" id="PTHR30126">
    <property type="entry name" value="HTH-TYPE TRANSCRIPTIONAL REGULATOR"/>
    <property type="match status" value="1"/>
</dbReference>
<dbReference type="Gene3D" id="1.10.10.10">
    <property type="entry name" value="Winged helix-like DNA-binding domain superfamily/Winged helix DNA-binding domain"/>
    <property type="match status" value="1"/>
</dbReference>
<dbReference type="InterPro" id="IPR000847">
    <property type="entry name" value="LysR_HTH_N"/>
</dbReference>
<dbReference type="CDD" id="cd05466">
    <property type="entry name" value="PBP2_LTTR_substrate"/>
    <property type="match status" value="1"/>
</dbReference>
<dbReference type="PATRIC" id="fig|445709.3.peg.2923"/>
<organism evidence="6 7">
    <name type="scientific">Pandoraea thiooxydans</name>
    <dbReference type="NCBI Taxonomy" id="445709"/>
    <lineage>
        <taxon>Bacteria</taxon>
        <taxon>Pseudomonadati</taxon>
        <taxon>Pseudomonadota</taxon>
        <taxon>Betaproteobacteria</taxon>
        <taxon>Burkholderiales</taxon>
        <taxon>Burkholderiaceae</taxon>
        <taxon>Pandoraea</taxon>
    </lineage>
</organism>
<dbReference type="AlphaFoldDB" id="A0A0G3EPX2"/>
<evidence type="ECO:0000256" key="3">
    <source>
        <dbReference type="ARBA" id="ARBA00023125"/>
    </source>
</evidence>
<protein>
    <submittedName>
        <fullName evidence="6">LysR family transcriptional regulator</fullName>
    </submittedName>
</protein>
<dbReference type="PANTHER" id="PTHR30126:SF2">
    <property type="entry name" value="HTH-TYPE TRANSCRIPTIONAL REGULATOR YJIE"/>
    <property type="match status" value="1"/>
</dbReference>
<dbReference type="RefSeq" id="WP_047215015.1">
    <property type="nucleotide sequence ID" value="NZ_CP011568.3"/>
</dbReference>
<reference evidence="7" key="1">
    <citation type="submission" date="2015-06" db="EMBL/GenBank/DDBJ databases">
        <authorList>
            <person name="Lim Y.L."/>
            <person name="Ee R."/>
            <person name="Yong D."/>
            <person name="How K.Y."/>
            <person name="Yin W.F."/>
            <person name="Chan K.G."/>
        </authorList>
    </citation>
    <scope>NUCLEOTIDE SEQUENCE [LARGE SCALE GENOMIC DNA]</scope>
    <source>
        <strain evidence="7">DSM 25325</strain>
    </source>
</reference>
<dbReference type="KEGG" id="ptx:ABW99_13785"/>
<dbReference type="OrthoDB" id="8715249at2"/>
<dbReference type="Pfam" id="PF03466">
    <property type="entry name" value="LysR_substrate"/>
    <property type="match status" value="1"/>
</dbReference>
<evidence type="ECO:0000313" key="7">
    <source>
        <dbReference type="Proteomes" id="UP000036700"/>
    </source>
</evidence>
<dbReference type="Gene3D" id="3.40.190.10">
    <property type="entry name" value="Periplasmic binding protein-like II"/>
    <property type="match status" value="2"/>
</dbReference>
<sequence length="337" mass="37391">MEIKWLEDFVSLAKTRSFSRSAELRHVTQPAFSRRIQALEAWLGSELIDRSSYPTNLTPAGEVFYEQALTLLAQAQEARALLREQRSADASVIDFAVPHTLSLTFFPRWLETLEQRVGKLRCRLRALNVHDAAMSLTDGGCDLLMCYYHPRQPLQLDAARYDKLILGAESFDPYSATNAQGKPLYRLPGTSAAPVPYLAYTPNAYLGRMADLLLADAAAAPHLDKCYETDMAEALKSMALAGHGVAFLPHSAVTDEVKQGQLVRLDGATRIAPKERTANAGDLHLEMEIRLYRDRLAFGEARSRRDRAKRDAMQALWEAVSGMAGSAESSNDYAKIA</sequence>
<gene>
    <name evidence="6" type="ORF">ABW99_13785</name>
</gene>
<evidence type="ECO:0000256" key="2">
    <source>
        <dbReference type="ARBA" id="ARBA00023015"/>
    </source>
</evidence>
<accession>A0A0G3EPX2</accession>
<dbReference type="InterPro" id="IPR036390">
    <property type="entry name" value="WH_DNA-bd_sf"/>
</dbReference>
<comment type="similarity">
    <text evidence="1">Belongs to the LysR transcriptional regulatory family.</text>
</comment>
<dbReference type="PROSITE" id="PS50931">
    <property type="entry name" value="HTH_LYSR"/>
    <property type="match status" value="1"/>
</dbReference>
<keyword evidence="4" id="KW-0804">Transcription</keyword>
<evidence type="ECO:0000313" key="6">
    <source>
        <dbReference type="EMBL" id="AKJ69118.1"/>
    </source>
</evidence>
<dbReference type="FunFam" id="1.10.10.10:FF:000001">
    <property type="entry name" value="LysR family transcriptional regulator"/>
    <property type="match status" value="1"/>
</dbReference>
<evidence type="ECO:0000256" key="1">
    <source>
        <dbReference type="ARBA" id="ARBA00009437"/>
    </source>
</evidence>
<dbReference type="Proteomes" id="UP000036700">
    <property type="component" value="Chromosome"/>
</dbReference>
<keyword evidence="2" id="KW-0805">Transcription regulation</keyword>
<dbReference type="Pfam" id="PF00126">
    <property type="entry name" value="HTH_1"/>
    <property type="match status" value="1"/>
</dbReference>
<dbReference type="GO" id="GO:0003700">
    <property type="term" value="F:DNA-binding transcription factor activity"/>
    <property type="evidence" value="ECO:0007669"/>
    <property type="project" value="InterPro"/>
</dbReference>
<evidence type="ECO:0000259" key="5">
    <source>
        <dbReference type="PROSITE" id="PS50931"/>
    </source>
</evidence>
<evidence type="ECO:0000256" key="4">
    <source>
        <dbReference type="ARBA" id="ARBA00023163"/>
    </source>
</evidence>
<dbReference type="InterPro" id="IPR036388">
    <property type="entry name" value="WH-like_DNA-bd_sf"/>
</dbReference>
<dbReference type="InterPro" id="IPR005119">
    <property type="entry name" value="LysR_subst-bd"/>
</dbReference>
<dbReference type="GO" id="GO:0000976">
    <property type="term" value="F:transcription cis-regulatory region binding"/>
    <property type="evidence" value="ECO:0007669"/>
    <property type="project" value="TreeGrafter"/>
</dbReference>
<dbReference type="STRING" id="445709.ABW99_13785"/>
<dbReference type="SUPFAM" id="SSF53850">
    <property type="entry name" value="Periplasmic binding protein-like II"/>
    <property type="match status" value="1"/>
</dbReference>
<feature type="domain" description="HTH lysR-type" evidence="5">
    <location>
        <begin position="1"/>
        <end position="58"/>
    </location>
</feature>
<proteinExistence type="inferred from homology"/>